<sequence length="302" mass="33040">MNIPTTINAYAVALADLGHHVYLGTETGQITRNLPIDGLQAFIRANHEYESTEATFLIPGLVSDEMTALALISALQQSSTGLCRFVVSEGQIQAKASLLVGEFLTAARLQAWWRRSLDEVEQWYAQALAYSIISSSNTTSVPARLQPQGEVLDIFSDVASPDAQKCESVTVERVEMCMARLTGVMPETRMAGNFQVVETSIGGQFLDIEVAENELRFTIGSSLNNQHPALSTALAQAINQLHVFEPAPTAFVLDSGEHVELYTRAVVDTSVGLDDQALLNAIQKWGPYVYDFNERIFAQLQG</sequence>
<dbReference type="Proteomes" id="UP000003020">
    <property type="component" value="Unassembled WGS sequence"/>
</dbReference>
<proteinExistence type="predicted"/>
<gene>
    <name evidence="1" type="ORF">HMPREF0305_11084</name>
</gene>
<dbReference type="GeneID" id="78322432"/>
<evidence type="ECO:0000313" key="2">
    <source>
        <dbReference type="Proteomes" id="UP000003020"/>
    </source>
</evidence>
<name>E2S3I2_9CORY</name>
<evidence type="ECO:0000313" key="1">
    <source>
        <dbReference type="EMBL" id="EFQ80675.1"/>
    </source>
</evidence>
<evidence type="ECO:0008006" key="3">
    <source>
        <dbReference type="Google" id="ProtNLM"/>
    </source>
</evidence>
<protein>
    <recommendedName>
        <fullName evidence="3">Bacterial sensory transduction regulator</fullName>
    </recommendedName>
</protein>
<dbReference type="RefSeq" id="WP_005325305.1">
    <property type="nucleotide sequence ID" value="NZ_GL542878.1"/>
</dbReference>
<keyword evidence="2" id="KW-1185">Reference proteome</keyword>
<organism evidence="1 2">
    <name type="scientific">Corynebacterium pseudogenitalium ATCC 33035</name>
    <dbReference type="NCBI Taxonomy" id="525264"/>
    <lineage>
        <taxon>Bacteria</taxon>
        <taxon>Bacillati</taxon>
        <taxon>Actinomycetota</taxon>
        <taxon>Actinomycetes</taxon>
        <taxon>Mycobacteriales</taxon>
        <taxon>Corynebacteriaceae</taxon>
        <taxon>Corynebacterium</taxon>
    </lineage>
</organism>
<dbReference type="AlphaFoldDB" id="E2S3I2"/>
<accession>E2S3I2</accession>
<reference evidence="1 2" key="1">
    <citation type="submission" date="2010-08" db="EMBL/GenBank/DDBJ databases">
        <authorList>
            <person name="Muzny D."/>
            <person name="Qin X."/>
            <person name="Buhay C."/>
            <person name="Dugan-Rocha S."/>
            <person name="Ding Y."/>
            <person name="Chen G."/>
            <person name="Hawes A."/>
            <person name="Holder M."/>
            <person name="Jhangiani S."/>
            <person name="Johnson A."/>
            <person name="Khan Z."/>
            <person name="Li Z."/>
            <person name="Liu W."/>
            <person name="Liu X."/>
            <person name="Perez L."/>
            <person name="Shen H."/>
            <person name="Wang Q."/>
            <person name="Watt J."/>
            <person name="Xi L."/>
            <person name="Xin Y."/>
            <person name="Zhou J."/>
            <person name="Deng J."/>
            <person name="Jiang H."/>
            <person name="Liu Y."/>
            <person name="Qu J."/>
            <person name="Song X.-Z."/>
            <person name="Zhang L."/>
            <person name="Villasana D."/>
            <person name="Johnson A."/>
            <person name="Liu J."/>
            <person name="Liyanage D."/>
            <person name="Lorensuhewa L."/>
            <person name="Robinson T."/>
            <person name="Song A."/>
            <person name="Song B.-B."/>
            <person name="Dinh H."/>
            <person name="Thornton R."/>
            <person name="Coyle M."/>
            <person name="Francisco L."/>
            <person name="Jackson L."/>
            <person name="Javaid M."/>
            <person name="Korchina V."/>
            <person name="Kovar C."/>
            <person name="Mata R."/>
            <person name="Mathew T."/>
            <person name="Ngo R."/>
            <person name="Nguyen L."/>
            <person name="Nguyen N."/>
            <person name="Okwuonu G."/>
            <person name="Ongeri F."/>
            <person name="Pham C."/>
            <person name="Simmons D."/>
            <person name="Wilczek-Boney K."/>
            <person name="Hale W."/>
            <person name="Jakkamsetti A."/>
            <person name="Pham P."/>
            <person name="Ruth R."/>
            <person name="San Lucas F."/>
            <person name="Warren J."/>
            <person name="Zhang J."/>
            <person name="Zhao Z."/>
            <person name="Zhou C."/>
            <person name="Zhu D."/>
            <person name="Lee S."/>
            <person name="Bess C."/>
            <person name="Blankenburg K."/>
            <person name="Forbes L."/>
            <person name="Fu Q."/>
            <person name="Gubbala S."/>
            <person name="Hirani K."/>
            <person name="Jayaseelan J.C."/>
            <person name="Lara F."/>
            <person name="Munidasa M."/>
            <person name="Palculict T."/>
            <person name="Patil S."/>
            <person name="Pu L.-L."/>
            <person name="Saada N."/>
            <person name="Tang L."/>
            <person name="Weissenberger G."/>
            <person name="Zhu Y."/>
            <person name="Hemphill L."/>
            <person name="Shang Y."/>
            <person name="Youmans B."/>
            <person name="Ayvaz T."/>
            <person name="Ross M."/>
            <person name="Santibanez J."/>
            <person name="Aqrawi P."/>
            <person name="Gross S."/>
            <person name="Joshi V."/>
            <person name="Fowler G."/>
            <person name="Nazareth L."/>
            <person name="Reid J."/>
            <person name="Worley K."/>
            <person name="Petrosino J."/>
            <person name="Highlander S."/>
            <person name="Gibbs R."/>
        </authorList>
    </citation>
    <scope>NUCLEOTIDE SEQUENCE [LARGE SCALE GENOMIC DNA]</scope>
    <source>
        <strain evidence="1 2">ATCC 33035</strain>
    </source>
</reference>
<dbReference type="HOGENOM" id="CLU_080107_0_0_11"/>
<dbReference type="eggNOG" id="ENOG5030N9M">
    <property type="taxonomic scope" value="Bacteria"/>
</dbReference>
<comment type="caution">
    <text evidence="1">The sequence shown here is derived from an EMBL/GenBank/DDBJ whole genome shotgun (WGS) entry which is preliminary data.</text>
</comment>
<dbReference type="EMBL" id="ABYQ02000008">
    <property type="protein sequence ID" value="EFQ80675.1"/>
    <property type="molecule type" value="Genomic_DNA"/>
</dbReference>